<dbReference type="GO" id="GO:0005634">
    <property type="term" value="C:nucleus"/>
    <property type="evidence" value="ECO:0007669"/>
    <property type="project" value="UniProtKB-SubCell"/>
</dbReference>
<dbReference type="InterPro" id="IPR003340">
    <property type="entry name" value="B3_DNA-bd"/>
</dbReference>
<sequence>MGKVSYEERRQKRVEENKKRLDDLNLTHLSQALKNLSPKSSPIKKVWKPRTVENRMVAVRRSARVAKHPAPVYIQVHLPRSSSPRKSYGVVRGNYGVARDEERASTIEKAEKLVGKLEEEGFPTVIRPMLPSHVTGCFWLGLPSEFCRTRLPNNDATVTLVDEEGDEYPSVYLARKTGLSGGWRGFALAHELVDGDTVVFQVISHSIFKVYIIRRSDELNKVLTSED</sequence>
<evidence type="ECO:0000256" key="1">
    <source>
        <dbReference type="ARBA" id="ARBA00004123"/>
    </source>
</evidence>
<dbReference type="SUPFAM" id="SSF101936">
    <property type="entry name" value="DNA-binding pseudobarrel domain"/>
    <property type="match status" value="1"/>
</dbReference>
<protein>
    <submittedName>
        <fullName evidence="8">B3 domain-containing protein At5g42700 isoform X1</fullName>
    </submittedName>
</protein>
<gene>
    <name evidence="8" type="primary">LOC110786920</name>
</gene>
<proteinExistence type="predicted"/>
<keyword evidence="4" id="KW-0804">Transcription</keyword>
<dbReference type="PANTHER" id="PTHR31391">
    <property type="entry name" value="B3 DOMAIN-CONTAINING PROTEIN OS11G0197600-RELATED"/>
    <property type="match status" value="1"/>
</dbReference>
<comment type="subcellular location">
    <subcellularLocation>
        <location evidence="1">Nucleus</location>
    </subcellularLocation>
</comment>
<keyword evidence="7" id="KW-1185">Reference proteome</keyword>
<feature type="domain" description="TF-B3" evidence="6">
    <location>
        <begin position="125"/>
        <end position="216"/>
    </location>
</feature>
<reference evidence="8" key="2">
    <citation type="submission" date="2025-08" db="UniProtKB">
        <authorList>
            <consortium name="RefSeq"/>
        </authorList>
    </citation>
    <scope>IDENTIFICATION</scope>
    <source>
        <tissue evidence="8">Leaf</tissue>
    </source>
</reference>
<dbReference type="CDD" id="cd10017">
    <property type="entry name" value="B3_DNA"/>
    <property type="match status" value="1"/>
</dbReference>
<dbReference type="Gene3D" id="2.40.330.10">
    <property type="entry name" value="DNA-binding pseudobarrel domain"/>
    <property type="match status" value="1"/>
</dbReference>
<evidence type="ECO:0000256" key="5">
    <source>
        <dbReference type="ARBA" id="ARBA00023242"/>
    </source>
</evidence>
<dbReference type="GeneID" id="110786920"/>
<reference evidence="7" key="1">
    <citation type="journal article" date="2021" name="Nat. Commun.">
        <title>Genomic analyses provide insights into spinach domestication and the genetic basis of agronomic traits.</title>
        <authorList>
            <person name="Cai X."/>
            <person name="Sun X."/>
            <person name="Xu C."/>
            <person name="Sun H."/>
            <person name="Wang X."/>
            <person name="Ge C."/>
            <person name="Zhang Z."/>
            <person name="Wang Q."/>
            <person name="Fei Z."/>
            <person name="Jiao C."/>
            <person name="Wang Q."/>
        </authorList>
    </citation>
    <scope>NUCLEOTIDE SEQUENCE [LARGE SCALE GENOMIC DNA]</scope>
    <source>
        <strain evidence="7">cv. Varoflay</strain>
    </source>
</reference>
<evidence type="ECO:0000256" key="2">
    <source>
        <dbReference type="ARBA" id="ARBA00023015"/>
    </source>
</evidence>
<dbReference type="OrthoDB" id="1909330at2759"/>
<keyword evidence="5" id="KW-0539">Nucleus</keyword>
<evidence type="ECO:0000313" key="7">
    <source>
        <dbReference type="Proteomes" id="UP000813463"/>
    </source>
</evidence>
<evidence type="ECO:0000313" key="8">
    <source>
        <dbReference type="RefSeq" id="XP_021847198.1"/>
    </source>
</evidence>
<keyword evidence="3" id="KW-0238">DNA-binding</keyword>
<evidence type="ECO:0000256" key="4">
    <source>
        <dbReference type="ARBA" id="ARBA00023163"/>
    </source>
</evidence>
<name>A0A9R0IDD4_SPIOL</name>
<dbReference type="InterPro" id="IPR044837">
    <property type="entry name" value="REM16-like"/>
</dbReference>
<dbReference type="SMART" id="SM01019">
    <property type="entry name" value="B3"/>
    <property type="match status" value="1"/>
</dbReference>
<dbReference type="InterPro" id="IPR015300">
    <property type="entry name" value="DNA-bd_pseudobarrel_sf"/>
</dbReference>
<organism evidence="7 8">
    <name type="scientific">Spinacia oleracea</name>
    <name type="common">Spinach</name>
    <dbReference type="NCBI Taxonomy" id="3562"/>
    <lineage>
        <taxon>Eukaryota</taxon>
        <taxon>Viridiplantae</taxon>
        <taxon>Streptophyta</taxon>
        <taxon>Embryophyta</taxon>
        <taxon>Tracheophyta</taxon>
        <taxon>Spermatophyta</taxon>
        <taxon>Magnoliopsida</taxon>
        <taxon>eudicotyledons</taxon>
        <taxon>Gunneridae</taxon>
        <taxon>Pentapetalae</taxon>
        <taxon>Caryophyllales</taxon>
        <taxon>Chenopodiaceae</taxon>
        <taxon>Chenopodioideae</taxon>
        <taxon>Anserineae</taxon>
        <taxon>Spinacia</taxon>
    </lineage>
</organism>
<dbReference type="KEGG" id="soe:110786920"/>
<evidence type="ECO:0000256" key="3">
    <source>
        <dbReference type="ARBA" id="ARBA00023125"/>
    </source>
</evidence>
<dbReference type="PROSITE" id="PS50863">
    <property type="entry name" value="B3"/>
    <property type="match status" value="1"/>
</dbReference>
<dbReference type="RefSeq" id="XP_021847198.1">
    <property type="nucleotide sequence ID" value="XM_021991506.2"/>
</dbReference>
<dbReference type="Pfam" id="PF02362">
    <property type="entry name" value="B3"/>
    <property type="match status" value="1"/>
</dbReference>
<dbReference type="Proteomes" id="UP000813463">
    <property type="component" value="Chromosome 4"/>
</dbReference>
<dbReference type="SMR" id="A0A9R0IDD4"/>
<keyword evidence="2" id="KW-0805">Transcription regulation</keyword>
<dbReference type="AlphaFoldDB" id="A0A9R0IDD4"/>
<dbReference type="PANTHER" id="PTHR31391:SF116">
    <property type="entry name" value="B3 DOMAIN-CONTAINING PROTEIN OS06G0194400-LIKE"/>
    <property type="match status" value="1"/>
</dbReference>
<accession>A0A9R0IDD4</accession>
<dbReference type="GO" id="GO:0003677">
    <property type="term" value="F:DNA binding"/>
    <property type="evidence" value="ECO:0007669"/>
    <property type="project" value="UniProtKB-KW"/>
</dbReference>
<evidence type="ECO:0000259" key="6">
    <source>
        <dbReference type="PROSITE" id="PS50863"/>
    </source>
</evidence>